<evidence type="ECO:0000256" key="5">
    <source>
        <dbReference type="ARBA" id="ARBA00022989"/>
    </source>
</evidence>
<dbReference type="Proteomes" id="UP001556118">
    <property type="component" value="Unassembled WGS sequence"/>
</dbReference>
<evidence type="ECO:0000313" key="9">
    <source>
        <dbReference type="Proteomes" id="UP001556118"/>
    </source>
</evidence>
<feature type="transmembrane region" description="Helical" evidence="7">
    <location>
        <begin position="473"/>
        <end position="491"/>
    </location>
</feature>
<comment type="caution">
    <text evidence="8">The sequence shown here is derived from an EMBL/GenBank/DDBJ whole genome shotgun (WGS) entry which is preliminary data.</text>
</comment>
<gene>
    <name evidence="8" type="ORF">ABUH87_00125</name>
</gene>
<comment type="similarity">
    <text evidence="2">Belongs to the polysaccharide synthase family.</text>
</comment>
<feature type="transmembrane region" description="Helical" evidence="7">
    <location>
        <begin position="68"/>
        <end position="92"/>
    </location>
</feature>
<evidence type="ECO:0000256" key="2">
    <source>
        <dbReference type="ARBA" id="ARBA00007430"/>
    </source>
</evidence>
<sequence length="512" mass="55282">MAQGALSKNDMVDILFSDAPAPLKKRKTAPSLKRDAVWTAADTLVSAGFAFLFRLIVARFIAPTEFGVFALALSTFAVVQVFNEFGMVATIIQRSEDRFTRELVDTAYAASTIVSALLFAINLLVIAPLSAWIYGSERVGLATAVIGVSFLFTPAISVSRALLFRARNYRAATIARIGSTLLSLFAATAVLIMYQNVWALVIQIILSQIFLAIAMLRVGEWHPRFRVSIQAFREMIGYSGLVFTNDVFNALAKNLDVIVLGRLLSQNQVGLYSLAFYVTDVVRLNLASVLNRVMFTQYSVLQNDFDAVRFYVVRTMSWNALVMLPIMIALILAGPIILPELLGEAWAAMGPTLQFLALSVMLGAIGGTTSTVFKALGRPGVELAIAVGTATIILAPALIIGVSMFGIVGAAAAVALKVLLSVIVRQVMLDRMIGSTLSPVLQATAGSLLAQIPIVLVWLLVMQVLPLALPLRAGVAIVLGFAVYGGGLLLMRKIESRAWPAFSRHPHKQVQP</sequence>
<keyword evidence="9" id="KW-1185">Reference proteome</keyword>
<feature type="transmembrane region" description="Helical" evidence="7">
    <location>
        <begin position="353"/>
        <end position="373"/>
    </location>
</feature>
<evidence type="ECO:0000256" key="3">
    <source>
        <dbReference type="ARBA" id="ARBA00022475"/>
    </source>
</evidence>
<evidence type="ECO:0000256" key="7">
    <source>
        <dbReference type="SAM" id="Phobius"/>
    </source>
</evidence>
<feature type="transmembrane region" description="Helical" evidence="7">
    <location>
        <begin position="405"/>
        <end position="428"/>
    </location>
</feature>
<feature type="transmembrane region" description="Helical" evidence="7">
    <location>
        <begin position="174"/>
        <end position="194"/>
    </location>
</feature>
<keyword evidence="3" id="KW-1003">Cell membrane</keyword>
<dbReference type="InterPro" id="IPR050833">
    <property type="entry name" value="Poly_Biosynth_Transport"/>
</dbReference>
<feature type="transmembrane region" description="Helical" evidence="7">
    <location>
        <begin position="113"/>
        <end position="135"/>
    </location>
</feature>
<accession>A0ABV3R6Z9</accession>
<organism evidence="8 9">
    <name type="scientific">Novosphingobium rhizovicinum</name>
    <dbReference type="NCBI Taxonomy" id="3228928"/>
    <lineage>
        <taxon>Bacteria</taxon>
        <taxon>Pseudomonadati</taxon>
        <taxon>Pseudomonadota</taxon>
        <taxon>Alphaproteobacteria</taxon>
        <taxon>Sphingomonadales</taxon>
        <taxon>Sphingomonadaceae</taxon>
        <taxon>Novosphingobium</taxon>
    </lineage>
</organism>
<evidence type="ECO:0000313" key="8">
    <source>
        <dbReference type="EMBL" id="MEW9853602.1"/>
    </source>
</evidence>
<feature type="transmembrane region" description="Helical" evidence="7">
    <location>
        <begin position="36"/>
        <end position="62"/>
    </location>
</feature>
<keyword evidence="6 7" id="KW-0472">Membrane</keyword>
<name>A0ABV3R6Z9_9SPHN</name>
<keyword evidence="5 7" id="KW-1133">Transmembrane helix</keyword>
<protein>
    <submittedName>
        <fullName evidence="8">Oligosaccharide flippase family protein</fullName>
    </submittedName>
</protein>
<dbReference type="EMBL" id="JBFNXR010000005">
    <property type="protein sequence ID" value="MEW9853602.1"/>
    <property type="molecule type" value="Genomic_DNA"/>
</dbReference>
<feature type="transmembrane region" description="Helical" evidence="7">
    <location>
        <begin position="200"/>
        <end position="218"/>
    </location>
</feature>
<comment type="subcellular location">
    <subcellularLocation>
        <location evidence="1">Cell membrane</location>
        <topology evidence="1">Multi-pass membrane protein</topology>
    </subcellularLocation>
</comment>
<dbReference type="PANTHER" id="PTHR30250">
    <property type="entry name" value="PST FAMILY PREDICTED COLANIC ACID TRANSPORTER"/>
    <property type="match status" value="1"/>
</dbReference>
<dbReference type="Pfam" id="PF13440">
    <property type="entry name" value="Polysacc_synt_3"/>
    <property type="match status" value="1"/>
</dbReference>
<feature type="transmembrane region" description="Helical" evidence="7">
    <location>
        <begin position="318"/>
        <end position="338"/>
    </location>
</feature>
<feature type="transmembrane region" description="Helical" evidence="7">
    <location>
        <begin position="440"/>
        <end position="461"/>
    </location>
</feature>
<evidence type="ECO:0000256" key="6">
    <source>
        <dbReference type="ARBA" id="ARBA00023136"/>
    </source>
</evidence>
<dbReference type="PANTHER" id="PTHR30250:SF10">
    <property type="entry name" value="LIPOPOLYSACCHARIDE BIOSYNTHESIS PROTEIN WZXC"/>
    <property type="match status" value="1"/>
</dbReference>
<evidence type="ECO:0000256" key="1">
    <source>
        <dbReference type="ARBA" id="ARBA00004651"/>
    </source>
</evidence>
<dbReference type="RefSeq" id="WP_367767687.1">
    <property type="nucleotide sequence ID" value="NZ_JBFNXR010000005.1"/>
</dbReference>
<feature type="transmembrane region" description="Helical" evidence="7">
    <location>
        <begin position="380"/>
        <end position="399"/>
    </location>
</feature>
<proteinExistence type="inferred from homology"/>
<reference evidence="8 9" key="1">
    <citation type="submission" date="2024-06" db="EMBL/GenBank/DDBJ databases">
        <title>Novosphingobium rhizovicinus M1R2S20.</title>
        <authorList>
            <person name="Sun J.-Q."/>
        </authorList>
    </citation>
    <scope>NUCLEOTIDE SEQUENCE [LARGE SCALE GENOMIC DNA]</scope>
    <source>
        <strain evidence="8 9">M1R2S20</strain>
    </source>
</reference>
<keyword evidence="4 7" id="KW-0812">Transmembrane</keyword>
<feature type="transmembrane region" description="Helical" evidence="7">
    <location>
        <begin position="141"/>
        <end position="162"/>
    </location>
</feature>
<evidence type="ECO:0000256" key="4">
    <source>
        <dbReference type="ARBA" id="ARBA00022692"/>
    </source>
</evidence>